<feature type="domain" description="MurNAc-LAA" evidence="1">
    <location>
        <begin position="63"/>
        <end position="176"/>
    </location>
</feature>
<reference evidence="2" key="2">
    <citation type="journal article" date="2021" name="PeerJ">
        <title>Extensive microbial diversity within the chicken gut microbiome revealed by metagenomics and culture.</title>
        <authorList>
            <person name="Gilroy R."/>
            <person name="Ravi A."/>
            <person name="Getino M."/>
            <person name="Pursley I."/>
            <person name="Horton D.L."/>
            <person name="Alikhan N.F."/>
            <person name="Baker D."/>
            <person name="Gharbi K."/>
            <person name="Hall N."/>
            <person name="Watson M."/>
            <person name="Adriaenssens E.M."/>
            <person name="Foster-Nyarko E."/>
            <person name="Jarju S."/>
            <person name="Secka A."/>
            <person name="Antonio M."/>
            <person name="Oren A."/>
            <person name="Chaudhuri R.R."/>
            <person name="La Ragione R."/>
            <person name="Hildebrand F."/>
            <person name="Pallen M.J."/>
        </authorList>
    </citation>
    <scope>NUCLEOTIDE SEQUENCE</scope>
    <source>
        <strain evidence="2">ChiBcec16-1751</strain>
    </source>
</reference>
<gene>
    <name evidence="2" type="ORF">IAA83_05315</name>
</gene>
<dbReference type="Pfam" id="PF01520">
    <property type="entry name" value="Amidase_3"/>
    <property type="match status" value="1"/>
</dbReference>
<dbReference type="SUPFAM" id="SSF53187">
    <property type="entry name" value="Zn-dependent exopeptidases"/>
    <property type="match status" value="1"/>
</dbReference>
<comment type="caution">
    <text evidence="2">The sequence shown here is derived from an EMBL/GenBank/DDBJ whole genome shotgun (WGS) entry which is preliminary data.</text>
</comment>
<evidence type="ECO:0000259" key="1">
    <source>
        <dbReference type="SMART" id="SM00646"/>
    </source>
</evidence>
<dbReference type="SMART" id="SM00646">
    <property type="entry name" value="Ami_3"/>
    <property type="match status" value="1"/>
</dbReference>
<dbReference type="GO" id="GO:0008745">
    <property type="term" value="F:N-acetylmuramoyl-L-alanine amidase activity"/>
    <property type="evidence" value="ECO:0007669"/>
    <property type="project" value="InterPro"/>
</dbReference>
<dbReference type="AlphaFoldDB" id="A0A9D1F9M2"/>
<protein>
    <submittedName>
        <fullName evidence="2">N-acetylmuramoyl-L-alanine amidase</fullName>
    </submittedName>
</protein>
<dbReference type="CDD" id="cd02696">
    <property type="entry name" value="MurNAc-LAA"/>
    <property type="match status" value="1"/>
</dbReference>
<evidence type="ECO:0000313" key="2">
    <source>
        <dbReference type="EMBL" id="HIS64774.1"/>
    </source>
</evidence>
<dbReference type="GO" id="GO:0030288">
    <property type="term" value="C:outer membrane-bounded periplasmic space"/>
    <property type="evidence" value="ECO:0007669"/>
    <property type="project" value="TreeGrafter"/>
</dbReference>
<name>A0A9D1F9M2_9FIRM</name>
<sequence length="256" mass="27640">MKLLLIAGHGAGDPGAVGNGFQEATETRKVVAALAQALEGCCDVDTYPTSRNAYADYKAGQLNKMAQFSRYDYVLEIHFNAVKASTADGKTKGTEIYVTTAEPSTAVEQAMVAAIAAVGLTNRGVKRNNWAVIHQARKAGTSSALLEICFIDDPDDMAIYAANQSAIVEAIAMSIIDGFGLQRPELEQEETMTGKEIYDKLTEYTETLEVPAWAKEELEKAKVAGITDGSAPMQLIPRYQAALMAYRAYELAKGQK</sequence>
<proteinExistence type="predicted"/>
<reference evidence="2" key="1">
    <citation type="submission" date="2020-10" db="EMBL/GenBank/DDBJ databases">
        <authorList>
            <person name="Gilroy R."/>
        </authorList>
    </citation>
    <scope>NUCLEOTIDE SEQUENCE</scope>
    <source>
        <strain evidence="2">ChiBcec16-1751</strain>
    </source>
</reference>
<dbReference type="InterPro" id="IPR050695">
    <property type="entry name" value="N-acetylmuramoyl_amidase_3"/>
</dbReference>
<dbReference type="PANTHER" id="PTHR30404:SF8">
    <property type="entry name" value="AUTOLYSIN PH-RELATED"/>
    <property type="match status" value="1"/>
</dbReference>
<dbReference type="PANTHER" id="PTHR30404">
    <property type="entry name" value="N-ACETYLMURAMOYL-L-ALANINE AMIDASE"/>
    <property type="match status" value="1"/>
</dbReference>
<dbReference type="EMBL" id="DVJJ01000080">
    <property type="protein sequence ID" value="HIS64774.1"/>
    <property type="molecule type" value="Genomic_DNA"/>
</dbReference>
<accession>A0A9D1F9M2</accession>
<dbReference type="Gene3D" id="3.40.630.40">
    <property type="entry name" value="Zn-dependent exopeptidases"/>
    <property type="match status" value="1"/>
</dbReference>
<evidence type="ECO:0000313" key="3">
    <source>
        <dbReference type="Proteomes" id="UP000886741"/>
    </source>
</evidence>
<dbReference type="Proteomes" id="UP000886741">
    <property type="component" value="Unassembled WGS sequence"/>
</dbReference>
<dbReference type="InterPro" id="IPR002508">
    <property type="entry name" value="MurNAc-LAA_cat"/>
</dbReference>
<dbReference type="GO" id="GO:0009253">
    <property type="term" value="P:peptidoglycan catabolic process"/>
    <property type="evidence" value="ECO:0007669"/>
    <property type="project" value="InterPro"/>
</dbReference>
<organism evidence="2 3">
    <name type="scientific">Candidatus Avoscillospira avistercoris</name>
    <dbReference type="NCBI Taxonomy" id="2840707"/>
    <lineage>
        <taxon>Bacteria</taxon>
        <taxon>Bacillati</taxon>
        <taxon>Bacillota</taxon>
        <taxon>Clostridia</taxon>
        <taxon>Eubacteriales</taxon>
        <taxon>Oscillospiraceae</taxon>
        <taxon>Oscillospiraceae incertae sedis</taxon>
        <taxon>Candidatus Avoscillospira</taxon>
    </lineage>
</organism>